<gene>
    <name evidence="1" type="ORF">MEUPH1_LOCUS26591</name>
</gene>
<dbReference type="PANTHER" id="PTHR45749">
    <property type="match status" value="1"/>
</dbReference>
<accession>A0AAV0XVW7</accession>
<dbReference type="EMBL" id="CARXXK010001074">
    <property type="protein sequence ID" value="CAI6372764.1"/>
    <property type="molecule type" value="Genomic_DNA"/>
</dbReference>
<organism evidence="1 2">
    <name type="scientific">Macrosiphum euphorbiae</name>
    <name type="common">potato aphid</name>
    <dbReference type="NCBI Taxonomy" id="13131"/>
    <lineage>
        <taxon>Eukaryota</taxon>
        <taxon>Metazoa</taxon>
        <taxon>Ecdysozoa</taxon>
        <taxon>Arthropoda</taxon>
        <taxon>Hexapoda</taxon>
        <taxon>Insecta</taxon>
        <taxon>Pterygota</taxon>
        <taxon>Neoptera</taxon>
        <taxon>Paraneoptera</taxon>
        <taxon>Hemiptera</taxon>
        <taxon>Sternorrhyncha</taxon>
        <taxon>Aphidomorpha</taxon>
        <taxon>Aphidoidea</taxon>
        <taxon>Aphididae</taxon>
        <taxon>Macrosiphini</taxon>
        <taxon>Macrosiphum</taxon>
    </lineage>
</organism>
<evidence type="ECO:0000313" key="2">
    <source>
        <dbReference type="Proteomes" id="UP001160148"/>
    </source>
</evidence>
<dbReference type="AlphaFoldDB" id="A0AAV0XVW7"/>
<comment type="caution">
    <text evidence="1">The sequence shown here is derived from an EMBL/GenBank/DDBJ whole genome shotgun (WGS) entry which is preliminary data.</text>
</comment>
<dbReference type="Proteomes" id="UP001160148">
    <property type="component" value="Unassembled WGS sequence"/>
</dbReference>
<dbReference type="PANTHER" id="PTHR45749:SF21">
    <property type="entry name" value="DUF4371 DOMAIN-CONTAINING PROTEIN"/>
    <property type="match status" value="1"/>
</dbReference>
<proteinExistence type="predicted"/>
<name>A0AAV0XVW7_9HEMI</name>
<sequence length="136" mass="15337">MSGTYSGLQKRINDIVPNAMYVHCCAHNLNLVVCDAAKSSDKAMRFFETVQFVFNFFGGSAPRWALLTLGEDNATAFRKKVLKKVCATLWEARYSAVFALKERFVDVLKTLTVISLTSKKNEEIVHSKSLQKKLKI</sequence>
<reference evidence="1 2" key="1">
    <citation type="submission" date="2023-01" db="EMBL/GenBank/DDBJ databases">
        <authorList>
            <person name="Whitehead M."/>
        </authorList>
    </citation>
    <scope>NUCLEOTIDE SEQUENCE [LARGE SCALE GENOMIC DNA]</scope>
</reference>
<evidence type="ECO:0008006" key="3">
    <source>
        <dbReference type="Google" id="ProtNLM"/>
    </source>
</evidence>
<protein>
    <recommendedName>
        <fullName evidence="3">DUF4371 domain-containing protein</fullName>
    </recommendedName>
</protein>
<keyword evidence="2" id="KW-1185">Reference proteome</keyword>
<evidence type="ECO:0000313" key="1">
    <source>
        <dbReference type="EMBL" id="CAI6372764.1"/>
    </source>
</evidence>